<protein>
    <submittedName>
        <fullName evidence="2">Uncharacterized mitochondrial protein AtMg00820-like</fullName>
    </submittedName>
</protein>
<dbReference type="SUPFAM" id="SSF56672">
    <property type="entry name" value="DNA/RNA polymerases"/>
    <property type="match status" value="1"/>
</dbReference>
<evidence type="ECO:0000313" key="2">
    <source>
        <dbReference type="RefSeq" id="XP_016450699.1"/>
    </source>
</evidence>
<organism evidence="2">
    <name type="scientific">Nicotiana tabacum</name>
    <name type="common">Common tobacco</name>
    <dbReference type="NCBI Taxonomy" id="4097"/>
    <lineage>
        <taxon>Eukaryota</taxon>
        <taxon>Viridiplantae</taxon>
        <taxon>Streptophyta</taxon>
        <taxon>Embryophyta</taxon>
        <taxon>Tracheophyta</taxon>
        <taxon>Spermatophyta</taxon>
        <taxon>Magnoliopsida</taxon>
        <taxon>eudicotyledons</taxon>
        <taxon>Gunneridae</taxon>
        <taxon>Pentapetalae</taxon>
        <taxon>asterids</taxon>
        <taxon>lamiids</taxon>
        <taxon>Solanales</taxon>
        <taxon>Solanaceae</taxon>
        <taxon>Nicotianoideae</taxon>
        <taxon>Nicotianeae</taxon>
        <taxon>Nicotiana</taxon>
    </lineage>
</organism>
<dbReference type="PaxDb" id="4097-A0A1S3YEX2"/>
<dbReference type="AlphaFoldDB" id="A0A1S3YEX2"/>
<proteinExistence type="predicted"/>
<dbReference type="STRING" id="4097.A0A1S3YEX2"/>
<sequence length="107" mass="12670">MLKEFKALDANYTWDIIPLPPHKKPMPCNWVYKIKQRSDGSIERYKSRLVIKGDTQKEGIDYTETFSPMVKFTTIKCLLIIDAKRHWTVYQLDVNNAFLHDDLHEDI</sequence>
<gene>
    <name evidence="2" type="primary">LOC107775477</name>
</gene>
<dbReference type="OrthoDB" id="1244699at2759"/>
<dbReference type="OMA" id="EIREPHW"/>
<feature type="domain" description="Reverse transcriptase Ty1/copia-type" evidence="1">
    <location>
        <begin position="11"/>
        <end position="107"/>
    </location>
</feature>
<dbReference type="Pfam" id="PF07727">
    <property type="entry name" value="RVT_2"/>
    <property type="match status" value="1"/>
</dbReference>
<dbReference type="RefSeq" id="XP_016450699.1">
    <property type="nucleotide sequence ID" value="XM_016595213.1"/>
</dbReference>
<accession>A0A1S3YEX2</accession>
<dbReference type="InterPro" id="IPR013103">
    <property type="entry name" value="RVT_2"/>
</dbReference>
<dbReference type="KEGG" id="nta:107775477"/>
<reference evidence="2" key="1">
    <citation type="submission" date="2025-08" db="UniProtKB">
        <authorList>
            <consortium name="RefSeq"/>
        </authorList>
    </citation>
    <scope>IDENTIFICATION</scope>
</reference>
<dbReference type="InterPro" id="IPR043502">
    <property type="entry name" value="DNA/RNA_pol_sf"/>
</dbReference>
<name>A0A1S3YEX2_TOBAC</name>
<evidence type="ECO:0000259" key="1">
    <source>
        <dbReference type="Pfam" id="PF07727"/>
    </source>
</evidence>